<accession>A0A383D2M9</accession>
<dbReference type="Gene3D" id="2.60.120.620">
    <property type="entry name" value="q2cbj1_9rhob like domain"/>
    <property type="match status" value="1"/>
</dbReference>
<dbReference type="AlphaFoldDB" id="A0A383D2M9"/>
<evidence type="ECO:0000313" key="1">
    <source>
        <dbReference type="EMBL" id="SVE38564.1"/>
    </source>
</evidence>
<dbReference type="InterPro" id="IPR008775">
    <property type="entry name" value="Phytyl_CoA_dOase-like"/>
</dbReference>
<gene>
    <name evidence="1" type="ORF">METZ01_LOCUS491418</name>
</gene>
<sequence length="187" mass="22007">MHRSIEDHFSEYRRNGYTIFQNFMPPNRLQHIRQTVDAEFRRRHTQHPDRIRASIANVLADEQLGPFFKKHLLNSTLLDYAEHVMGPFVQLDGYEITGYPSRTPDQRKKVDRWHRDAFNYSGVWGRHGNSHHLEDRVYTAPTACNCITYLQDMNEDTGHLRILVDSHLDYAFILDEDAGNPQTNEKL</sequence>
<name>A0A383D2M9_9ZZZZ</name>
<dbReference type="EMBL" id="UINC01213676">
    <property type="protein sequence ID" value="SVE38564.1"/>
    <property type="molecule type" value="Genomic_DNA"/>
</dbReference>
<dbReference type="Pfam" id="PF05721">
    <property type="entry name" value="PhyH"/>
    <property type="match status" value="1"/>
</dbReference>
<evidence type="ECO:0008006" key="2">
    <source>
        <dbReference type="Google" id="ProtNLM"/>
    </source>
</evidence>
<proteinExistence type="predicted"/>
<feature type="non-terminal residue" evidence="1">
    <location>
        <position position="187"/>
    </location>
</feature>
<dbReference type="SUPFAM" id="SSF51197">
    <property type="entry name" value="Clavaminate synthase-like"/>
    <property type="match status" value="1"/>
</dbReference>
<organism evidence="1">
    <name type="scientific">marine metagenome</name>
    <dbReference type="NCBI Taxonomy" id="408172"/>
    <lineage>
        <taxon>unclassified sequences</taxon>
        <taxon>metagenomes</taxon>
        <taxon>ecological metagenomes</taxon>
    </lineage>
</organism>
<protein>
    <recommendedName>
        <fullName evidence="2">Phytanoyl-CoA dioxygenase</fullName>
    </recommendedName>
</protein>
<reference evidence="1" key="1">
    <citation type="submission" date="2018-05" db="EMBL/GenBank/DDBJ databases">
        <authorList>
            <person name="Lanie J.A."/>
            <person name="Ng W.-L."/>
            <person name="Kazmierczak K.M."/>
            <person name="Andrzejewski T.M."/>
            <person name="Davidsen T.M."/>
            <person name="Wayne K.J."/>
            <person name="Tettelin H."/>
            <person name="Glass J.I."/>
            <person name="Rusch D."/>
            <person name="Podicherti R."/>
            <person name="Tsui H.-C.T."/>
            <person name="Winkler M.E."/>
        </authorList>
    </citation>
    <scope>NUCLEOTIDE SEQUENCE</scope>
</reference>